<feature type="domain" description="Tyr recombinase" evidence="2">
    <location>
        <begin position="217"/>
        <end position="397"/>
    </location>
</feature>
<reference evidence="3 4" key="1">
    <citation type="submission" date="2020-07" db="EMBL/GenBank/DDBJ databases">
        <title>Sequencing the genomes of 1000 actinobacteria strains.</title>
        <authorList>
            <person name="Klenk H.-P."/>
        </authorList>
    </citation>
    <scope>NUCLEOTIDE SEQUENCE [LARGE SCALE GENOMIC DNA]</scope>
    <source>
        <strain evidence="3 4">DSM 19970</strain>
    </source>
</reference>
<dbReference type="OrthoDB" id="67979at2"/>
<dbReference type="PANTHER" id="PTHR30349:SF90">
    <property type="entry name" value="TYROSINE RECOMBINASE XERD"/>
    <property type="match status" value="1"/>
</dbReference>
<dbReference type="RefSeq" id="WP_062076324.1">
    <property type="nucleotide sequence ID" value="NZ_BBRC01000034.1"/>
</dbReference>
<evidence type="ECO:0000256" key="1">
    <source>
        <dbReference type="ARBA" id="ARBA00023172"/>
    </source>
</evidence>
<dbReference type="GO" id="GO:0006310">
    <property type="term" value="P:DNA recombination"/>
    <property type="evidence" value="ECO:0007669"/>
    <property type="project" value="UniProtKB-KW"/>
</dbReference>
<dbReference type="Gene3D" id="1.10.443.10">
    <property type="entry name" value="Intergrase catalytic core"/>
    <property type="match status" value="1"/>
</dbReference>
<dbReference type="InterPro" id="IPR002104">
    <property type="entry name" value="Integrase_catalytic"/>
</dbReference>
<evidence type="ECO:0000313" key="3">
    <source>
        <dbReference type="EMBL" id="NYI40433.1"/>
    </source>
</evidence>
<evidence type="ECO:0000313" key="4">
    <source>
        <dbReference type="Proteomes" id="UP000547973"/>
    </source>
</evidence>
<organism evidence="3 4">
    <name type="scientific">Demequina lutea</name>
    <dbReference type="NCBI Taxonomy" id="431489"/>
    <lineage>
        <taxon>Bacteria</taxon>
        <taxon>Bacillati</taxon>
        <taxon>Actinomycetota</taxon>
        <taxon>Actinomycetes</taxon>
        <taxon>Micrococcales</taxon>
        <taxon>Demequinaceae</taxon>
        <taxon>Demequina</taxon>
    </lineage>
</organism>
<dbReference type="Proteomes" id="UP000547973">
    <property type="component" value="Unassembled WGS sequence"/>
</dbReference>
<dbReference type="PANTHER" id="PTHR30349">
    <property type="entry name" value="PHAGE INTEGRASE-RELATED"/>
    <property type="match status" value="1"/>
</dbReference>
<dbReference type="GO" id="GO:0015074">
    <property type="term" value="P:DNA integration"/>
    <property type="evidence" value="ECO:0007669"/>
    <property type="project" value="InterPro"/>
</dbReference>
<dbReference type="EMBL" id="JACBZO010000001">
    <property type="protein sequence ID" value="NYI40433.1"/>
    <property type="molecule type" value="Genomic_DNA"/>
</dbReference>
<dbReference type="GO" id="GO:0003677">
    <property type="term" value="F:DNA binding"/>
    <property type="evidence" value="ECO:0007669"/>
    <property type="project" value="InterPro"/>
</dbReference>
<accession>A0A7Y9ZA18</accession>
<dbReference type="InterPro" id="IPR013762">
    <property type="entry name" value="Integrase-like_cat_sf"/>
</dbReference>
<evidence type="ECO:0000259" key="2">
    <source>
        <dbReference type="PROSITE" id="PS51898"/>
    </source>
</evidence>
<gene>
    <name evidence="3" type="ORF">BKA03_000552</name>
</gene>
<dbReference type="InterPro" id="IPR050090">
    <property type="entry name" value="Tyrosine_recombinase_XerCD"/>
</dbReference>
<protein>
    <submittedName>
        <fullName evidence="3">Site-specific recombinase XerD</fullName>
    </submittedName>
</protein>
<dbReference type="CDD" id="cd01188">
    <property type="entry name" value="INT_RitA_C_like"/>
    <property type="match status" value="1"/>
</dbReference>
<name>A0A7Y9ZA18_9MICO</name>
<sequence length="406" mass="43741">MGNLDPDRVRFTGPLEPFVPGLREELARLGYARTSTATLLQLAAHLSRWLEALGVGPGDLTGTVIDRFVVERRRRYTNYRSVAGLAPILGYLRGLGVTPVPVSVVAVLPAEVLLERFAQYLAGQWALTGPVVVAYCHWVRPFTQVVLFPDGVDRVGVLTAADVSRFLAARLPVMSRKSAQMTTCSVRSLLRFLHAQGLIPSPLADVVPAVASWRLSGLPQALSADQVQALLGACDRTSAVGRRDVAVITMLRRLGLRCAEVAGLELSDIDWSAGTLTIHGKGARTDRLPLPVDVGEAVVEYLRHGRPRTAARTVFVRAVAPFTPLEPVSVTCIVARAARRAGLGTVHAHRLRHTAASETLNAGASLQEVAQLMRHASVATTVIYAKTDRNRLAQIARPWPGAGGPR</sequence>
<dbReference type="SUPFAM" id="SSF56349">
    <property type="entry name" value="DNA breaking-rejoining enzymes"/>
    <property type="match status" value="1"/>
</dbReference>
<dbReference type="Pfam" id="PF00589">
    <property type="entry name" value="Phage_integrase"/>
    <property type="match status" value="1"/>
</dbReference>
<dbReference type="PROSITE" id="PS51898">
    <property type="entry name" value="TYR_RECOMBINASE"/>
    <property type="match status" value="1"/>
</dbReference>
<dbReference type="InterPro" id="IPR011010">
    <property type="entry name" value="DNA_brk_join_enz"/>
</dbReference>
<keyword evidence="4" id="KW-1185">Reference proteome</keyword>
<keyword evidence="1" id="KW-0233">DNA recombination</keyword>
<dbReference type="AlphaFoldDB" id="A0A7Y9ZA18"/>
<proteinExistence type="predicted"/>
<comment type="caution">
    <text evidence="3">The sequence shown here is derived from an EMBL/GenBank/DDBJ whole genome shotgun (WGS) entry which is preliminary data.</text>
</comment>